<sequence length="103" mass="11753">MTIIKDVWVVREKYTSENGSPVIGVYDNHDAAVNRRNMVALSTIEKEKGVVDGKNIHIISFTTTFNQAEESTFEKLSRLFKKPAVDLTTDELQFIIDNKDDYV</sequence>
<reference evidence="1 2" key="1">
    <citation type="submission" date="2017-06" db="EMBL/GenBank/DDBJ databases">
        <authorList>
            <person name="Kim H.J."/>
            <person name="Triplett B.A."/>
        </authorList>
    </citation>
    <scope>NUCLEOTIDE SEQUENCE [LARGE SCALE GENOMIC DNA]</scope>
</reference>
<dbReference type="RefSeq" id="YP_009611784.1">
    <property type="nucleotide sequence ID" value="NC_042013.1"/>
</dbReference>
<dbReference type="Proteomes" id="UP000223025">
    <property type="component" value="Segment"/>
</dbReference>
<dbReference type="EMBL" id="MF403008">
    <property type="protein sequence ID" value="AUZ94916.1"/>
    <property type="molecule type" value="Genomic_DNA"/>
</dbReference>
<evidence type="ECO:0000313" key="2">
    <source>
        <dbReference type="Proteomes" id="UP000223025"/>
    </source>
</evidence>
<protein>
    <submittedName>
        <fullName evidence="1">Uncharacterized protein</fullName>
    </submittedName>
</protein>
<organism evidence="1 2">
    <name type="scientific">Agrobacterium phage Atu_ph07</name>
    <dbReference type="NCBI Taxonomy" id="2024264"/>
    <lineage>
        <taxon>Viruses</taxon>
        <taxon>Duplodnaviria</taxon>
        <taxon>Heunggongvirae</taxon>
        <taxon>Uroviricota</taxon>
        <taxon>Caudoviricetes</taxon>
        <taxon>Polybotosvirus</taxon>
        <taxon>Polybotosvirus Atuph07</taxon>
    </lineage>
</organism>
<dbReference type="KEGG" id="vg:40088122"/>
<dbReference type="GeneID" id="40088122"/>
<accession>A0A2L0UZF1</accession>
<evidence type="ECO:0000313" key="1">
    <source>
        <dbReference type="EMBL" id="AUZ94916.1"/>
    </source>
</evidence>
<proteinExistence type="predicted"/>
<name>A0A2L0UZF1_9CAUD</name>
<keyword evidence="2" id="KW-1185">Reference proteome</keyword>